<keyword evidence="3" id="KW-0804">Transcription</keyword>
<dbReference type="Gene3D" id="1.10.357.10">
    <property type="entry name" value="Tetracycline Repressor, domain 2"/>
    <property type="match status" value="1"/>
</dbReference>
<dbReference type="Pfam" id="PF17937">
    <property type="entry name" value="TetR_C_28"/>
    <property type="match status" value="1"/>
</dbReference>
<dbReference type="Proteomes" id="UP001559025">
    <property type="component" value="Unassembled WGS sequence"/>
</dbReference>
<evidence type="ECO:0000256" key="2">
    <source>
        <dbReference type="ARBA" id="ARBA00023125"/>
    </source>
</evidence>
<dbReference type="SUPFAM" id="SSF46689">
    <property type="entry name" value="Homeodomain-like"/>
    <property type="match status" value="1"/>
</dbReference>
<feature type="domain" description="HTH tetR-type" evidence="5">
    <location>
        <begin position="7"/>
        <end position="67"/>
    </location>
</feature>
<dbReference type="InterPro" id="IPR001647">
    <property type="entry name" value="HTH_TetR"/>
</dbReference>
<dbReference type="PANTHER" id="PTHR47506">
    <property type="entry name" value="TRANSCRIPTIONAL REGULATORY PROTEIN"/>
    <property type="match status" value="1"/>
</dbReference>
<evidence type="ECO:0000313" key="7">
    <source>
        <dbReference type="Proteomes" id="UP001559025"/>
    </source>
</evidence>
<keyword evidence="7" id="KW-1185">Reference proteome</keyword>
<dbReference type="RefSeq" id="WP_368803315.1">
    <property type="nucleotide sequence ID" value="NZ_JAZHFV010000004.1"/>
</dbReference>
<dbReference type="InterPro" id="IPR041479">
    <property type="entry name" value="TetR_CgmR_C"/>
</dbReference>
<keyword evidence="2 4" id="KW-0238">DNA-binding</keyword>
<keyword evidence="1" id="KW-0805">Transcription regulation</keyword>
<dbReference type="PANTHER" id="PTHR47506:SF1">
    <property type="entry name" value="HTH-TYPE TRANSCRIPTIONAL REGULATOR YJDC"/>
    <property type="match status" value="1"/>
</dbReference>
<evidence type="ECO:0000256" key="1">
    <source>
        <dbReference type="ARBA" id="ARBA00023015"/>
    </source>
</evidence>
<evidence type="ECO:0000259" key="5">
    <source>
        <dbReference type="PROSITE" id="PS50977"/>
    </source>
</evidence>
<dbReference type="PRINTS" id="PR00455">
    <property type="entry name" value="HTHTETR"/>
</dbReference>
<accession>A0ABV3WUC1</accession>
<proteinExistence type="predicted"/>
<gene>
    <name evidence="6" type="ORF">V1479_13255</name>
</gene>
<reference evidence="6 7" key="1">
    <citation type="submission" date="2024-01" db="EMBL/GenBank/DDBJ databases">
        <title>New evidence supports the origin of RcGTA from prophage.</title>
        <authorList>
            <person name="Xu Y."/>
            <person name="Liu B."/>
            <person name="Chen F."/>
        </authorList>
    </citation>
    <scope>NUCLEOTIDE SEQUENCE [LARGE SCALE GENOMIC DNA]</scope>
    <source>
        <strain evidence="6 7">CBW1107-2</strain>
    </source>
</reference>
<name>A0ABV3WUC1_9HYPH</name>
<dbReference type="EMBL" id="JAZHFV010000004">
    <property type="protein sequence ID" value="MEX4008275.1"/>
    <property type="molecule type" value="Genomic_DNA"/>
</dbReference>
<feature type="DNA-binding region" description="H-T-H motif" evidence="4">
    <location>
        <begin position="30"/>
        <end position="49"/>
    </location>
</feature>
<comment type="caution">
    <text evidence="6">The sequence shown here is derived from an EMBL/GenBank/DDBJ whole genome shotgun (WGS) entry which is preliminary data.</text>
</comment>
<sequence length="185" mass="20331">MAGRPRTIDRDKVLDAAEAVVTREGASGLTIDAVAKEAGITKGGVQYAFGSKENLIRAMIRRWGDTFEEEVMAFAGENPAPETVILGHIEASRRTDKDEASRSAVMMTALLQQPDQVAQSREWYNSRLQGLDPSSEHARRTRLAFLASEGVFFLKSFNLIDLDDEAWEEVFGDILALAGPDSAEK</sequence>
<evidence type="ECO:0000256" key="4">
    <source>
        <dbReference type="PROSITE-ProRule" id="PRU00335"/>
    </source>
</evidence>
<evidence type="ECO:0000256" key="3">
    <source>
        <dbReference type="ARBA" id="ARBA00023163"/>
    </source>
</evidence>
<protein>
    <submittedName>
        <fullName evidence="6">TetR/AcrR family transcriptional regulator</fullName>
    </submittedName>
</protein>
<organism evidence="6 7">
    <name type="scientific">Neoaquamicrobium sediminum</name>
    <dbReference type="NCBI Taxonomy" id="1849104"/>
    <lineage>
        <taxon>Bacteria</taxon>
        <taxon>Pseudomonadati</taxon>
        <taxon>Pseudomonadota</taxon>
        <taxon>Alphaproteobacteria</taxon>
        <taxon>Hyphomicrobiales</taxon>
        <taxon>Phyllobacteriaceae</taxon>
        <taxon>Neoaquamicrobium</taxon>
    </lineage>
</organism>
<evidence type="ECO:0000313" key="6">
    <source>
        <dbReference type="EMBL" id="MEX4008275.1"/>
    </source>
</evidence>
<dbReference type="InterPro" id="IPR009057">
    <property type="entry name" value="Homeodomain-like_sf"/>
</dbReference>
<dbReference type="PROSITE" id="PS50977">
    <property type="entry name" value="HTH_TETR_2"/>
    <property type="match status" value="1"/>
</dbReference>
<dbReference type="Pfam" id="PF00440">
    <property type="entry name" value="TetR_N"/>
    <property type="match status" value="1"/>
</dbReference>